<reference evidence="1 2" key="1">
    <citation type="submission" date="2007-06" db="EMBL/GenBank/DDBJ databases">
        <authorList>
            <person name="Shimkets L."/>
            <person name="Ferriera S."/>
            <person name="Johnson J."/>
            <person name="Kravitz S."/>
            <person name="Beeson K."/>
            <person name="Sutton G."/>
            <person name="Rogers Y.-H."/>
            <person name="Friedman R."/>
            <person name="Frazier M."/>
            <person name="Venter J.C."/>
        </authorList>
    </citation>
    <scope>NUCLEOTIDE SEQUENCE [LARGE SCALE GENOMIC DNA]</scope>
    <source>
        <strain evidence="1 2">SIR-1</strain>
    </source>
</reference>
<protein>
    <submittedName>
        <fullName evidence="1">Uncharacterized protein</fullName>
    </submittedName>
</protein>
<keyword evidence="2" id="KW-1185">Reference proteome</keyword>
<proteinExistence type="predicted"/>
<comment type="caution">
    <text evidence="1">The sequence shown here is derived from an EMBL/GenBank/DDBJ whole genome shotgun (WGS) entry which is preliminary data.</text>
</comment>
<evidence type="ECO:0000313" key="2">
    <source>
        <dbReference type="Proteomes" id="UP000005801"/>
    </source>
</evidence>
<organism evidence="1 2">
    <name type="scientific">Plesiocystis pacifica SIR-1</name>
    <dbReference type="NCBI Taxonomy" id="391625"/>
    <lineage>
        <taxon>Bacteria</taxon>
        <taxon>Pseudomonadati</taxon>
        <taxon>Myxococcota</taxon>
        <taxon>Polyangia</taxon>
        <taxon>Nannocystales</taxon>
        <taxon>Nannocystaceae</taxon>
        <taxon>Plesiocystis</taxon>
    </lineage>
</organism>
<dbReference type="EMBL" id="ABCS01000018">
    <property type="protein sequence ID" value="EDM79585.1"/>
    <property type="molecule type" value="Genomic_DNA"/>
</dbReference>
<name>A6G3H8_9BACT</name>
<accession>A6G3H8</accession>
<evidence type="ECO:0000313" key="1">
    <source>
        <dbReference type="EMBL" id="EDM79585.1"/>
    </source>
</evidence>
<gene>
    <name evidence="1" type="ORF">PPSIR1_21194</name>
</gene>
<dbReference type="Proteomes" id="UP000005801">
    <property type="component" value="Unassembled WGS sequence"/>
</dbReference>
<sequence>MLLGEGTDADLDITRTLADQLLDDPALCANKGETAKPPRLV</sequence>
<dbReference type="STRING" id="391625.PPSIR1_21194"/>
<dbReference type="AlphaFoldDB" id="A6G3H8"/>